<dbReference type="Pfam" id="PF07985">
    <property type="entry name" value="SRR1"/>
    <property type="match status" value="1"/>
</dbReference>
<evidence type="ECO:0000259" key="1">
    <source>
        <dbReference type="Pfam" id="PF07985"/>
    </source>
</evidence>
<dbReference type="EMBL" id="ML977320">
    <property type="protein sequence ID" value="KAF2116590.1"/>
    <property type="molecule type" value="Genomic_DNA"/>
</dbReference>
<dbReference type="PANTHER" id="PTHR42080">
    <property type="entry name" value="SRR1 DOMAIN-CONTAINING PROTEIN"/>
    <property type="match status" value="1"/>
</dbReference>
<protein>
    <recommendedName>
        <fullName evidence="1">SRR1-like domain-containing protein</fullName>
    </recommendedName>
</protein>
<name>A0A6A5ZAU3_9PLEO</name>
<organism evidence="2 3">
    <name type="scientific">Lophiotrema nucula</name>
    <dbReference type="NCBI Taxonomy" id="690887"/>
    <lineage>
        <taxon>Eukaryota</taxon>
        <taxon>Fungi</taxon>
        <taxon>Dikarya</taxon>
        <taxon>Ascomycota</taxon>
        <taxon>Pezizomycotina</taxon>
        <taxon>Dothideomycetes</taxon>
        <taxon>Pleosporomycetidae</taxon>
        <taxon>Pleosporales</taxon>
        <taxon>Lophiotremataceae</taxon>
        <taxon>Lophiotrema</taxon>
    </lineage>
</organism>
<dbReference type="InterPro" id="IPR012942">
    <property type="entry name" value="SRR1-like"/>
</dbReference>
<reference evidence="2" key="1">
    <citation type="journal article" date="2020" name="Stud. Mycol.">
        <title>101 Dothideomycetes genomes: a test case for predicting lifestyles and emergence of pathogens.</title>
        <authorList>
            <person name="Haridas S."/>
            <person name="Albert R."/>
            <person name="Binder M."/>
            <person name="Bloem J."/>
            <person name="Labutti K."/>
            <person name="Salamov A."/>
            <person name="Andreopoulos B."/>
            <person name="Baker S."/>
            <person name="Barry K."/>
            <person name="Bills G."/>
            <person name="Bluhm B."/>
            <person name="Cannon C."/>
            <person name="Castanera R."/>
            <person name="Culley D."/>
            <person name="Daum C."/>
            <person name="Ezra D."/>
            <person name="Gonzalez J."/>
            <person name="Henrissat B."/>
            <person name="Kuo A."/>
            <person name="Liang C."/>
            <person name="Lipzen A."/>
            <person name="Lutzoni F."/>
            <person name="Magnuson J."/>
            <person name="Mondo S."/>
            <person name="Nolan M."/>
            <person name="Ohm R."/>
            <person name="Pangilinan J."/>
            <person name="Park H.-J."/>
            <person name="Ramirez L."/>
            <person name="Alfaro M."/>
            <person name="Sun H."/>
            <person name="Tritt A."/>
            <person name="Yoshinaga Y."/>
            <person name="Zwiers L.-H."/>
            <person name="Turgeon B."/>
            <person name="Goodwin S."/>
            <person name="Spatafora J."/>
            <person name="Crous P."/>
            <person name="Grigoriev I."/>
        </authorList>
    </citation>
    <scope>NUCLEOTIDE SEQUENCE</scope>
    <source>
        <strain evidence="2">CBS 627.86</strain>
    </source>
</reference>
<evidence type="ECO:0000313" key="2">
    <source>
        <dbReference type="EMBL" id="KAF2116590.1"/>
    </source>
</evidence>
<dbReference type="AlphaFoldDB" id="A0A6A5ZAU3"/>
<keyword evidence="3" id="KW-1185">Reference proteome</keyword>
<dbReference type="Proteomes" id="UP000799770">
    <property type="component" value="Unassembled WGS sequence"/>
</dbReference>
<gene>
    <name evidence="2" type="ORF">BDV96DRAFT_598476</name>
</gene>
<dbReference type="OrthoDB" id="5230585at2759"/>
<evidence type="ECO:0000313" key="3">
    <source>
        <dbReference type="Proteomes" id="UP000799770"/>
    </source>
</evidence>
<proteinExistence type="predicted"/>
<sequence length="300" mass="34375">MDLTSLYNHIKDKPVFIRKRLQEAQDNMESLRQGDLGWGETDLDGEEWNPDSSLDPSQPARIHYESYQDMAQMLFGPDPIIPVGLRPSMEIQNPSYDVNDPKFRQWEKVWVQSTEREKLLSCINNSNRHSPITQIVCIGLGIPQGEGEDEDDPEVEKRNYVQHLAVRDMAQELARLQNTDVRVFAQDPQYNEDDKTLLEKLSITIVNDPEAFLKIDESTFVVAICTSFPVRQVVADLFLERGTKGPAGIWGHFDPGSDDPASERVDTMMSNFVGIWTIGEGDEFWNYFGDSRFSWKRRDG</sequence>
<feature type="domain" description="SRR1-like" evidence="1">
    <location>
        <begin position="126"/>
        <end position="226"/>
    </location>
</feature>
<accession>A0A6A5ZAU3</accession>
<dbReference type="PANTHER" id="PTHR42080:SF1">
    <property type="entry name" value="SRR1-LIKE DOMAIN-CONTAINING PROTEIN"/>
    <property type="match status" value="1"/>
</dbReference>